<feature type="domain" description="Pyridoxamine kinase/Phosphomethylpyrimidine kinase" evidence="3">
    <location>
        <begin position="19"/>
        <end position="257"/>
    </location>
</feature>
<dbReference type="InterPro" id="IPR004399">
    <property type="entry name" value="HMP/HMP-P_kinase_dom"/>
</dbReference>
<name>A0A328C6U5_9DELT</name>
<keyword evidence="4" id="KW-0808">Transferase</keyword>
<evidence type="ECO:0000313" key="5">
    <source>
        <dbReference type="Proteomes" id="UP000249169"/>
    </source>
</evidence>
<sequence>MREPDPRETPLVLTIAGTDPSGAAGIQVDLQVMRDFGCHGISAITALVCQNTAGVRGFEAVSLPTLQGQLAAIFDDFDLQAIKIGMVPSGASFEVIAAFLEDTGGSIDVVLDPVLASGDGRASLHAEGWFEGLERVRPYVSLLTPNAEEARAILGGSPLEEGPALARALVAQGWSRVLVKGGHLPARADGGVVDVLADATGERSFEPLPRCEADVRGTGCQLASAIACARTRHADWAQAIDQARRYLNELLHRQARVIGRGRPVVVRAKPPEG</sequence>
<dbReference type="GO" id="GO:0005829">
    <property type="term" value="C:cytosol"/>
    <property type="evidence" value="ECO:0007669"/>
    <property type="project" value="TreeGrafter"/>
</dbReference>
<evidence type="ECO:0000256" key="1">
    <source>
        <dbReference type="ARBA" id="ARBA00004948"/>
    </source>
</evidence>
<evidence type="ECO:0000313" key="4">
    <source>
        <dbReference type="EMBL" id="RAL22184.1"/>
    </source>
</evidence>
<gene>
    <name evidence="4" type="ORF">DL240_10030</name>
</gene>
<protein>
    <recommendedName>
        <fullName evidence="2">hydroxymethylpyrimidine kinase</fullName>
        <ecNumber evidence="2">2.7.1.49</ecNumber>
    </recommendedName>
</protein>
<dbReference type="Pfam" id="PF08543">
    <property type="entry name" value="Phos_pyr_kin"/>
    <property type="match status" value="1"/>
</dbReference>
<dbReference type="EMBL" id="QHKO01000004">
    <property type="protein sequence ID" value="RAL22184.1"/>
    <property type="molecule type" value="Genomic_DNA"/>
</dbReference>
<dbReference type="UniPathway" id="UPA00060">
    <property type="reaction ID" value="UER00138"/>
</dbReference>
<dbReference type="Gene3D" id="3.40.1190.20">
    <property type="match status" value="1"/>
</dbReference>
<dbReference type="AlphaFoldDB" id="A0A328C6U5"/>
<dbReference type="OrthoDB" id="9810880at2"/>
<dbReference type="GO" id="GO:0009229">
    <property type="term" value="P:thiamine diphosphate biosynthetic process"/>
    <property type="evidence" value="ECO:0007669"/>
    <property type="project" value="UniProtKB-UniPathway"/>
</dbReference>
<keyword evidence="4" id="KW-0418">Kinase</keyword>
<keyword evidence="5" id="KW-1185">Reference proteome</keyword>
<dbReference type="RefSeq" id="WP_111729755.1">
    <property type="nucleotide sequence ID" value="NZ_QHKO01000004.1"/>
</dbReference>
<dbReference type="EC" id="2.7.1.49" evidence="2"/>
<organism evidence="4 5">
    <name type="scientific">Lujinxingia litoralis</name>
    <dbReference type="NCBI Taxonomy" id="2211119"/>
    <lineage>
        <taxon>Bacteria</taxon>
        <taxon>Deltaproteobacteria</taxon>
        <taxon>Bradymonadales</taxon>
        <taxon>Lujinxingiaceae</taxon>
        <taxon>Lujinxingia</taxon>
    </lineage>
</organism>
<dbReference type="InterPro" id="IPR029056">
    <property type="entry name" value="Ribokinase-like"/>
</dbReference>
<comment type="caution">
    <text evidence="4">The sequence shown here is derived from an EMBL/GenBank/DDBJ whole genome shotgun (WGS) entry which is preliminary data.</text>
</comment>
<proteinExistence type="predicted"/>
<accession>A0A328C6U5</accession>
<dbReference type="PANTHER" id="PTHR20858:SF17">
    <property type="entry name" value="HYDROXYMETHYLPYRIMIDINE_PHOSPHOMETHYLPYRIMIDINE KINASE THI20-RELATED"/>
    <property type="match status" value="1"/>
</dbReference>
<dbReference type="GO" id="GO:0009228">
    <property type="term" value="P:thiamine biosynthetic process"/>
    <property type="evidence" value="ECO:0007669"/>
    <property type="project" value="InterPro"/>
</dbReference>
<dbReference type="Proteomes" id="UP000249169">
    <property type="component" value="Unassembled WGS sequence"/>
</dbReference>
<dbReference type="PANTHER" id="PTHR20858">
    <property type="entry name" value="PHOSPHOMETHYLPYRIMIDINE KINASE"/>
    <property type="match status" value="1"/>
</dbReference>
<dbReference type="GO" id="GO:0008902">
    <property type="term" value="F:hydroxymethylpyrimidine kinase activity"/>
    <property type="evidence" value="ECO:0007669"/>
    <property type="project" value="UniProtKB-EC"/>
</dbReference>
<dbReference type="InterPro" id="IPR013749">
    <property type="entry name" value="PM/HMP-P_kinase-1"/>
</dbReference>
<evidence type="ECO:0000256" key="2">
    <source>
        <dbReference type="ARBA" id="ARBA00012135"/>
    </source>
</evidence>
<dbReference type="GO" id="GO:0008972">
    <property type="term" value="F:phosphomethylpyrimidine kinase activity"/>
    <property type="evidence" value="ECO:0007669"/>
    <property type="project" value="InterPro"/>
</dbReference>
<evidence type="ECO:0000259" key="3">
    <source>
        <dbReference type="Pfam" id="PF08543"/>
    </source>
</evidence>
<reference evidence="4 5" key="1">
    <citation type="submission" date="2018-05" db="EMBL/GenBank/DDBJ databases">
        <title>Lujinxingia marina gen. nov. sp. nov., a new facultative anaerobic member of the class Deltaproteobacteria, and proposal of Lujinxingaceae fam. nov.</title>
        <authorList>
            <person name="Li C.-M."/>
        </authorList>
    </citation>
    <scope>NUCLEOTIDE SEQUENCE [LARGE SCALE GENOMIC DNA]</scope>
    <source>
        <strain evidence="4 5">B210</strain>
    </source>
</reference>
<comment type="pathway">
    <text evidence="1">Cofactor biosynthesis; thiamine diphosphate biosynthesis.</text>
</comment>
<dbReference type="CDD" id="cd01169">
    <property type="entry name" value="HMPP_kinase"/>
    <property type="match status" value="1"/>
</dbReference>
<dbReference type="SUPFAM" id="SSF53613">
    <property type="entry name" value="Ribokinase-like"/>
    <property type="match status" value="1"/>
</dbReference>